<evidence type="ECO:0000313" key="2">
    <source>
        <dbReference type="Proteomes" id="UP000676967"/>
    </source>
</evidence>
<keyword evidence="2" id="KW-1185">Reference proteome</keyword>
<dbReference type="EMBL" id="AP023356">
    <property type="protein sequence ID" value="BCJ39479.1"/>
    <property type="molecule type" value="Genomic_DNA"/>
</dbReference>
<accession>A0ABM7LJN9</accession>
<reference evidence="1 2" key="1">
    <citation type="submission" date="2020-08" db="EMBL/GenBank/DDBJ databases">
        <title>Whole genome shotgun sequence of Actinoplanes ianthinogenes NBRC 13996.</title>
        <authorList>
            <person name="Komaki H."/>
            <person name="Tamura T."/>
        </authorList>
    </citation>
    <scope>NUCLEOTIDE SEQUENCE [LARGE SCALE GENOMIC DNA]</scope>
    <source>
        <strain evidence="1 2">NBRC 13996</strain>
    </source>
</reference>
<dbReference type="Proteomes" id="UP000676967">
    <property type="component" value="Chromosome"/>
</dbReference>
<name>A0ABM7LJN9_9ACTN</name>
<evidence type="ECO:0000313" key="1">
    <source>
        <dbReference type="EMBL" id="BCJ39479.1"/>
    </source>
</evidence>
<proteinExistence type="predicted"/>
<protein>
    <submittedName>
        <fullName evidence="1">Uncharacterized protein</fullName>
    </submittedName>
</protein>
<organism evidence="1 2">
    <name type="scientific">Actinoplanes ianthinogenes</name>
    <dbReference type="NCBI Taxonomy" id="122358"/>
    <lineage>
        <taxon>Bacteria</taxon>
        <taxon>Bacillati</taxon>
        <taxon>Actinomycetota</taxon>
        <taxon>Actinomycetes</taxon>
        <taxon>Micromonosporales</taxon>
        <taxon>Micromonosporaceae</taxon>
        <taxon>Actinoplanes</taxon>
    </lineage>
</organism>
<sequence length="56" mass="6356">MDLIEDRRQELPPWEDLRRTPLGSIDPERAARVAAAERREEADHGRIDAALFGSSI</sequence>
<gene>
    <name evidence="1" type="ORF">Aiant_01360</name>
</gene>
<dbReference type="RefSeq" id="WP_189334115.1">
    <property type="nucleotide sequence ID" value="NZ_AP023356.1"/>
</dbReference>